<evidence type="ECO:0000256" key="8">
    <source>
        <dbReference type="ARBA" id="ARBA00023015"/>
    </source>
</evidence>
<keyword evidence="7" id="KW-0112">Calmodulin-binding</keyword>
<dbReference type="OrthoDB" id="407555at2759"/>
<keyword evidence="13" id="KW-0010">Activator</keyword>
<dbReference type="CDD" id="cd23767">
    <property type="entry name" value="IQCD"/>
    <property type="match status" value="1"/>
</dbReference>
<name>A0A0R0FWQ0_SOYBN</name>
<keyword evidence="12" id="KW-0238">DNA-binding</keyword>
<dbReference type="Pfam" id="PF01833">
    <property type="entry name" value="TIG"/>
    <property type="match status" value="1"/>
</dbReference>
<dbReference type="EMBL" id="CM000848">
    <property type="protein sequence ID" value="KRH10541.1"/>
    <property type="molecule type" value="Genomic_DNA"/>
</dbReference>
<evidence type="ECO:0000256" key="11">
    <source>
        <dbReference type="ARBA" id="ARBA00023054"/>
    </source>
</evidence>
<feature type="compositionally biased region" description="Basic and acidic residues" evidence="17">
    <location>
        <begin position="188"/>
        <end position="199"/>
    </location>
</feature>
<dbReference type="GO" id="GO:0003690">
    <property type="term" value="F:double-stranded DNA binding"/>
    <property type="evidence" value="ECO:0000318"/>
    <property type="project" value="GO_Central"/>
</dbReference>
<evidence type="ECO:0000256" key="10">
    <source>
        <dbReference type="ARBA" id="ARBA00023043"/>
    </source>
</evidence>
<dbReference type="GO" id="GO:0005634">
    <property type="term" value="C:nucleus"/>
    <property type="evidence" value="ECO:0000318"/>
    <property type="project" value="GO_Central"/>
</dbReference>
<dbReference type="InterPro" id="IPR036770">
    <property type="entry name" value="Ankyrin_rpt-contain_sf"/>
</dbReference>
<dbReference type="SMART" id="SM00248">
    <property type="entry name" value="ANK"/>
    <property type="match status" value="3"/>
</dbReference>
<feature type="region of interest" description="Disordered" evidence="17">
    <location>
        <begin position="144"/>
        <end position="224"/>
    </location>
</feature>
<reference evidence="19 20" key="1">
    <citation type="journal article" date="2010" name="Nature">
        <title>Genome sequence of the palaeopolyploid soybean.</title>
        <authorList>
            <person name="Schmutz J."/>
            <person name="Cannon S.B."/>
            <person name="Schlueter J."/>
            <person name="Ma J."/>
            <person name="Mitros T."/>
            <person name="Nelson W."/>
            <person name="Hyten D.L."/>
            <person name="Song Q."/>
            <person name="Thelen J.J."/>
            <person name="Cheng J."/>
            <person name="Xu D."/>
            <person name="Hellsten U."/>
            <person name="May G.D."/>
            <person name="Yu Y."/>
            <person name="Sakurai T."/>
            <person name="Umezawa T."/>
            <person name="Bhattacharyya M.K."/>
            <person name="Sandhu D."/>
            <person name="Valliyodan B."/>
            <person name="Lindquist E."/>
            <person name="Peto M."/>
            <person name="Grant D."/>
            <person name="Shu S."/>
            <person name="Goodstein D."/>
            <person name="Barry K."/>
            <person name="Futrell-Griggs M."/>
            <person name="Abernathy B."/>
            <person name="Du J."/>
            <person name="Tian Z."/>
            <person name="Zhu L."/>
            <person name="Gill N."/>
            <person name="Joshi T."/>
            <person name="Libault M."/>
            <person name="Sethuraman A."/>
            <person name="Zhang X.-C."/>
            <person name="Shinozaki K."/>
            <person name="Nguyen H.T."/>
            <person name="Wing R.A."/>
            <person name="Cregan P."/>
            <person name="Specht J."/>
            <person name="Grimwood J."/>
            <person name="Rokhsar D."/>
            <person name="Stacey G."/>
            <person name="Shoemaker R.C."/>
            <person name="Jackson S.A."/>
        </authorList>
    </citation>
    <scope>NUCLEOTIDE SEQUENCE [LARGE SCALE GENOMIC DNA]</scope>
    <source>
        <strain evidence="20">cv. Williams 82</strain>
        <tissue evidence="19">Callus</tissue>
    </source>
</reference>
<dbReference type="GO" id="GO:0003712">
    <property type="term" value="F:transcription coregulator activity"/>
    <property type="evidence" value="ECO:0000318"/>
    <property type="project" value="GO_Central"/>
</dbReference>
<keyword evidence="15" id="KW-0539">Nucleus</keyword>
<evidence type="ECO:0000256" key="9">
    <source>
        <dbReference type="ARBA" id="ARBA00023016"/>
    </source>
</evidence>
<evidence type="ECO:0000256" key="13">
    <source>
        <dbReference type="ARBA" id="ARBA00023159"/>
    </source>
</evidence>
<evidence type="ECO:0000256" key="15">
    <source>
        <dbReference type="ARBA" id="ARBA00023242"/>
    </source>
</evidence>
<evidence type="ECO:0000256" key="14">
    <source>
        <dbReference type="ARBA" id="ARBA00023163"/>
    </source>
</evidence>
<dbReference type="GO" id="GO:0006357">
    <property type="term" value="P:regulation of transcription by RNA polymerase II"/>
    <property type="evidence" value="ECO:0000318"/>
    <property type="project" value="GO_Central"/>
</dbReference>
<dbReference type="PaxDb" id="3847-GLYMA15G05900.2"/>
<dbReference type="PANTHER" id="PTHR23335">
    <property type="entry name" value="CALMODULIN-BINDING TRANSCRIPTION ACTIVATOR CAMTA"/>
    <property type="match status" value="1"/>
</dbReference>
<organism evidence="19">
    <name type="scientific">Glycine max</name>
    <name type="common">Soybean</name>
    <name type="synonym">Glycine hispida</name>
    <dbReference type="NCBI Taxonomy" id="3847"/>
    <lineage>
        <taxon>Eukaryota</taxon>
        <taxon>Viridiplantae</taxon>
        <taxon>Streptophyta</taxon>
        <taxon>Embryophyta</taxon>
        <taxon>Tracheophyta</taxon>
        <taxon>Spermatophyta</taxon>
        <taxon>Magnoliopsida</taxon>
        <taxon>eudicotyledons</taxon>
        <taxon>Gunneridae</taxon>
        <taxon>Pentapetalae</taxon>
        <taxon>rosids</taxon>
        <taxon>fabids</taxon>
        <taxon>Fabales</taxon>
        <taxon>Fabaceae</taxon>
        <taxon>Papilionoideae</taxon>
        <taxon>50 kb inversion clade</taxon>
        <taxon>NPAAA clade</taxon>
        <taxon>indigoferoid/millettioid clade</taxon>
        <taxon>Phaseoleae</taxon>
        <taxon>Glycine</taxon>
        <taxon>Glycine subgen. Soja</taxon>
    </lineage>
</organism>
<dbReference type="SUPFAM" id="SSF52540">
    <property type="entry name" value="P-loop containing nucleoside triphosphate hydrolases"/>
    <property type="match status" value="1"/>
</dbReference>
<dbReference type="PROSITE" id="PS50088">
    <property type="entry name" value="ANK_REPEAT"/>
    <property type="match status" value="2"/>
</dbReference>
<evidence type="ECO:0000256" key="1">
    <source>
        <dbReference type="ARBA" id="ARBA00004123"/>
    </source>
</evidence>
<dbReference type="GeneID" id="100818124"/>
<accession>A0A0R0FWQ0</accession>
<dbReference type="InterPro" id="IPR027417">
    <property type="entry name" value="P-loop_NTPase"/>
</dbReference>
<keyword evidence="14" id="KW-0804">Transcription</keyword>
<keyword evidence="10 16" id="KW-0040">ANK repeat</keyword>
<evidence type="ECO:0000256" key="16">
    <source>
        <dbReference type="PROSITE-ProRule" id="PRU00023"/>
    </source>
</evidence>
<dbReference type="EnsemblPlants" id="KRH10541">
    <property type="protein sequence ID" value="KRH10541"/>
    <property type="gene ID" value="GLYMA_15G053600"/>
</dbReference>
<proteinExistence type="inferred from homology"/>
<feature type="domain" description="CG-1" evidence="18">
    <location>
        <begin position="15"/>
        <end position="141"/>
    </location>
</feature>
<dbReference type="InterPro" id="IPR014756">
    <property type="entry name" value="Ig_E-set"/>
</dbReference>
<dbReference type="Pfam" id="PF00612">
    <property type="entry name" value="IQ"/>
    <property type="match status" value="2"/>
</dbReference>
<dbReference type="Gene3D" id="2.60.40.10">
    <property type="entry name" value="Immunoglobulins"/>
    <property type="match status" value="1"/>
</dbReference>
<dbReference type="SMART" id="SM00015">
    <property type="entry name" value="IQ"/>
    <property type="match status" value="2"/>
</dbReference>
<reference evidence="19" key="3">
    <citation type="submission" date="2018-07" db="EMBL/GenBank/DDBJ databases">
        <title>WGS assembly of Glycine max.</title>
        <authorList>
            <person name="Schmutz J."/>
            <person name="Cannon S."/>
            <person name="Schlueter J."/>
            <person name="Ma J."/>
            <person name="Mitros T."/>
            <person name="Nelson W."/>
            <person name="Hyten D."/>
            <person name="Song Q."/>
            <person name="Thelen J."/>
            <person name="Cheng J."/>
            <person name="Xu D."/>
            <person name="Hellsten U."/>
            <person name="May G."/>
            <person name="Yu Y."/>
            <person name="Sakurai T."/>
            <person name="Umezawa T."/>
            <person name="Bhattacharyya M."/>
            <person name="Sandhu D."/>
            <person name="Valliyodan B."/>
            <person name="Lindquist E."/>
            <person name="Peto M."/>
            <person name="Grant D."/>
            <person name="Shu S."/>
            <person name="Goodstein D."/>
            <person name="Barry K."/>
            <person name="Futrell-Griggs M."/>
            <person name="Abernathy B."/>
            <person name="Du J."/>
            <person name="Tian Z."/>
            <person name="Zhu L."/>
            <person name="Gill N."/>
            <person name="Joshi T."/>
            <person name="Libault M."/>
            <person name="Sethuraman A."/>
            <person name="Zhang X."/>
            <person name="Shinozaki K."/>
            <person name="Nguyen H."/>
            <person name="Wing R."/>
            <person name="Cregan P."/>
            <person name="Specht J."/>
            <person name="Grimwood J."/>
            <person name="Rokhsar D."/>
            <person name="Stacey G."/>
            <person name="Shoemaker R."/>
            <person name="Jackson S."/>
        </authorList>
    </citation>
    <scope>NUCLEOTIDE SEQUENCE</scope>
    <source>
        <tissue evidence="19">Callus</tissue>
    </source>
</reference>
<evidence type="ECO:0000313" key="21">
    <source>
        <dbReference type="Proteomes" id="UP000008827"/>
    </source>
</evidence>
<evidence type="ECO:0000256" key="4">
    <source>
        <dbReference type="ARBA" id="ARBA00022553"/>
    </source>
</evidence>
<protein>
    <recommendedName>
        <fullName evidence="18">CG-1 domain-containing protein</fullName>
    </recommendedName>
</protein>
<evidence type="ECO:0000256" key="12">
    <source>
        <dbReference type="ARBA" id="ARBA00023125"/>
    </source>
</evidence>
<dbReference type="PROSITE" id="PS50297">
    <property type="entry name" value="ANK_REP_REGION"/>
    <property type="match status" value="1"/>
</dbReference>
<reference evidence="20" key="2">
    <citation type="submission" date="2018-02" db="UniProtKB">
        <authorList>
            <consortium name="EnsemblPlants"/>
        </authorList>
    </citation>
    <scope>IDENTIFICATION</scope>
    <source>
        <strain evidence="20">Williams 82</strain>
    </source>
</reference>
<dbReference type="KEGG" id="gmx:100818124"/>
<dbReference type="InterPro" id="IPR002909">
    <property type="entry name" value="IPT_dom"/>
</dbReference>
<dbReference type="InterPro" id="IPR002110">
    <property type="entry name" value="Ankyrin_rpt"/>
</dbReference>
<feature type="repeat" description="ANK" evidence="16">
    <location>
        <begin position="736"/>
        <end position="768"/>
    </location>
</feature>
<dbReference type="Gramene" id="KRH10541">
    <property type="protein sequence ID" value="KRH10541"/>
    <property type="gene ID" value="GLYMA_15G053600"/>
</dbReference>
<evidence type="ECO:0000256" key="6">
    <source>
        <dbReference type="ARBA" id="ARBA00022837"/>
    </source>
</evidence>
<keyword evidence="11" id="KW-0175">Coiled coil</keyword>
<gene>
    <name evidence="20" type="primary">LOC100818124</name>
    <name evidence="19" type="ORF">GLYMA_15G053600</name>
</gene>
<dbReference type="AlphaFoldDB" id="A0A0R0FWQ0"/>
<sequence length="1088" mass="122478">MAEGASYGLRRPLDIQQLQFEAQHRWLRPAEICEILRNYRMFHITSEPHNRPPSGSLFLFDRKVLRYFRKDGHNWRKKKDGKTVKEAHEKLKVGSVDVLHCYYAHGEENENFQRRSYWMLEPDMMHIVFVHYLEVKGNKNIVVNNEGDEVPTDSQKVTSPSSSLPTHHSCVSSLSTDSVSPTTSLMSLHEDADSEDIHHASSGLHPLHESQHSGNSPLTEKIGAGSNSSYLMHPFSGDNEQSSISGTDYVPVVHGDKFRGNDTAYTDGQKPHGMAPWGTVLQSTAKLHNDPSLASFPSILPSSMGDVLEQEHTIFGDLLMSKSGLTEEAESSQSLQSNWQIPFEDNSGGMPMLTQTQSFGLQFRSDYGTGLLGNETRNASSEIAPILYSFHGEPKEQPMQQNYPQELEDGQSQHALKSNSANKVPDEETINYGLTVKSTLLDRDESLKKVDSFSRWITKELGEVADLNMQSSPGISWSTDECQHVIDDTSLSPSLSQDQLFSINDFSPKWAYAESEIEVLIIGSFLKSQPEVTTCNWSCMFGEVEVPAEVLADGILCCQAPCHKVGRVPFYVTCSNRLACSEVREFDFREGFARNVDFADFYISSTEMLRHLRLEDFLSLKPVDPSNHSFEGDMEKRNLIFKLISLREEEDYSIKDEVTRELDISQHMVKEHLFHRQFKEKLYSWLLHKVTENGKGPNVLDEDGQGVLHLAAFLGYDWAINPIISAGVNINFRDVNGWTALHWAASCGRERTVAVLVSMGADCGALTDPSPAFPSGRTAADLASSYGHKGISGFLAESSLTHHLETLTMDDQKGGQQEISGMKVVQTVSERSATPVHYCDIPDAICLKDSLTAVRNATQAADRIHQVYRMQSFQRKQLTQYEGDDELGLSDQQALSLLASRACKSGQGDGLANAAAVQIQKKFRGWKKRKEFLMIRQRVVKIQAHVRGHQIRKQYKPIIWSVGILEKVILRWRRKGSGLRGFRPNAINKVPNQQNDSLKEDDYDYLKEGRKQKEEKIQKALSRVKSMVQYPEARAQYRRLLNVVEDFRQTKASNKGLINSEETVDGVEDLIDIDMLLDDDNFIPIAFD</sequence>
<dbReference type="STRING" id="3847.A0A0R0FWQ0"/>
<dbReference type="SMART" id="SM01076">
    <property type="entry name" value="CG-1"/>
    <property type="match status" value="1"/>
</dbReference>
<dbReference type="PROSITE" id="PS51437">
    <property type="entry name" value="CG_1"/>
    <property type="match status" value="1"/>
</dbReference>
<comment type="similarity">
    <text evidence="3">Belongs to the CAMTA family.</text>
</comment>
<evidence type="ECO:0000313" key="19">
    <source>
        <dbReference type="EMBL" id="KRH10541.1"/>
    </source>
</evidence>
<evidence type="ECO:0000256" key="2">
    <source>
        <dbReference type="ARBA" id="ARBA00004413"/>
    </source>
</evidence>
<feature type="repeat" description="ANK" evidence="16">
    <location>
        <begin position="703"/>
        <end position="735"/>
    </location>
</feature>
<dbReference type="GO" id="GO:0005516">
    <property type="term" value="F:calmodulin binding"/>
    <property type="evidence" value="ECO:0007669"/>
    <property type="project" value="UniProtKB-KW"/>
</dbReference>
<comment type="subcellular location">
    <subcellularLocation>
        <location evidence="2">Cell membrane</location>
        <topology evidence="2">Peripheral membrane protein</topology>
        <orientation evidence="2">Cytoplasmic side</orientation>
    </subcellularLocation>
    <subcellularLocation>
        <location evidence="1">Nucleus</location>
    </subcellularLocation>
</comment>
<dbReference type="FunFam" id="1.20.5.190:FF:000003">
    <property type="entry name" value="Calmodulin-binding transcription activator 2"/>
    <property type="match status" value="1"/>
</dbReference>
<dbReference type="InterPro" id="IPR013783">
    <property type="entry name" value="Ig-like_fold"/>
</dbReference>
<keyword evidence="9" id="KW-0346">Stress response</keyword>
<keyword evidence="8" id="KW-0805">Transcription regulation</keyword>
<evidence type="ECO:0000256" key="5">
    <source>
        <dbReference type="ARBA" id="ARBA00022737"/>
    </source>
</evidence>
<keyword evidence="6" id="KW-0106">Calcium</keyword>
<evidence type="ECO:0000259" key="18">
    <source>
        <dbReference type="PROSITE" id="PS51437"/>
    </source>
</evidence>
<dbReference type="FunFam" id="2.60.40.10:FF:000314">
    <property type="entry name" value="Calmodulin-binding transcription activator 2"/>
    <property type="match status" value="1"/>
</dbReference>
<evidence type="ECO:0000256" key="17">
    <source>
        <dbReference type="SAM" id="MobiDB-lite"/>
    </source>
</evidence>
<dbReference type="SMR" id="A0A0R0FWQ0"/>
<dbReference type="Proteomes" id="UP000008827">
    <property type="component" value="Chromosome 15"/>
</dbReference>
<dbReference type="OMA" id="NSLARYQ"/>
<dbReference type="InterPro" id="IPR005559">
    <property type="entry name" value="CG-1_dom"/>
</dbReference>
<keyword evidence="21" id="KW-1185">Reference proteome</keyword>
<dbReference type="GO" id="GO:0005886">
    <property type="term" value="C:plasma membrane"/>
    <property type="evidence" value="ECO:0007669"/>
    <property type="project" value="UniProtKB-SubCell"/>
</dbReference>
<dbReference type="SUPFAM" id="SSF81296">
    <property type="entry name" value="E set domains"/>
    <property type="match status" value="1"/>
</dbReference>
<dbReference type="Pfam" id="PF12796">
    <property type="entry name" value="Ank_2"/>
    <property type="match status" value="1"/>
</dbReference>
<dbReference type="Gene3D" id="1.20.5.190">
    <property type="match status" value="1"/>
</dbReference>
<dbReference type="Pfam" id="PF03859">
    <property type="entry name" value="CG-1"/>
    <property type="match status" value="1"/>
</dbReference>
<evidence type="ECO:0000256" key="7">
    <source>
        <dbReference type="ARBA" id="ARBA00022860"/>
    </source>
</evidence>
<dbReference type="GO" id="GO:0009409">
    <property type="term" value="P:response to cold"/>
    <property type="evidence" value="ECO:0007669"/>
    <property type="project" value="UniProtKB-ARBA"/>
</dbReference>
<evidence type="ECO:0000313" key="20">
    <source>
        <dbReference type="EnsemblPlants" id="KRH10541"/>
    </source>
</evidence>
<dbReference type="SUPFAM" id="SSF48403">
    <property type="entry name" value="Ankyrin repeat"/>
    <property type="match status" value="1"/>
</dbReference>
<evidence type="ECO:0000256" key="3">
    <source>
        <dbReference type="ARBA" id="ARBA00008267"/>
    </source>
</evidence>
<dbReference type="PROSITE" id="PS50096">
    <property type="entry name" value="IQ"/>
    <property type="match status" value="2"/>
</dbReference>
<feature type="compositionally biased region" description="Low complexity" evidence="17">
    <location>
        <begin position="158"/>
        <end position="185"/>
    </location>
</feature>
<dbReference type="InterPro" id="IPR000048">
    <property type="entry name" value="IQ_motif_EF-hand-BS"/>
</dbReference>
<dbReference type="PANTHER" id="PTHR23335:SF29">
    <property type="entry name" value="CALMODULIN-BINDING TRANSCRIPTION ACTIVATOR 1"/>
    <property type="match status" value="1"/>
</dbReference>
<keyword evidence="4" id="KW-0597">Phosphoprotein</keyword>
<dbReference type="Gene3D" id="1.25.40.20">
    <property type="entry name" value="Ankyrin repeat-containing domain"/>
    <property type="match status" value="1"/>
</dbReference>
<keyword evidence="5" id="KW-0677">Repeat</keyword>